<organism evidence="1 2">
    <name type="scientific">Phytophthora nicotianae (strain INRA-310)</name>
    <name type="common">Phytophthora parasitica</name>
    <dbReference type="NCBI Taxonomy" id="761204"/>
    <lineage>
        <taxon>Eukaryota</taxon>
        <taxon>Sar</taxon>
        <taxon>Stramenopiles</taxon>
        <taxon>Oomycota</taxon>
        <taxon>Peronosporomycetes</taxon>
        <taxon>Peronosporales</taxon>
        <taxon>Peronosporaceae</taxon>
        <taxon>Phytophthora</taxon>
    </lineage>
</organism>
<dbReference type="RefSeq" id="XP_008904243.1">
    <property type="nucleotide sequence ID" value="XM_008905995.1"/>
</dbReference>
<dbReference type="EMBL" id="KI669582">
    <property type="protein sequence ID" value="ETN10482.1"/>
    <property type="molecule type" value="Genomic_DNA"/>
</dbReference>
<reference evidence="1 2" key="2">
    <citation type="submission" date="2013-11" db="EMBL/GenBank/DDBJ databases">
        <title>The Genome Sequence of Phytophthora parasitica INRA-310.</title>
        <authorList>
            <consortium name="The Broad Institute Genomics Platform"/>
            <person name="Russ C."/>
            <person name="Tyler B."/>
            <person name="Panabieres F."/>
            <person name="Shan W."/>
            <person name="Tripathy S."/>
            <person name="Grunwald N."/>
            <person name="Machado M."/>
            <person name="Johnson C.S."/>
            <person name="Arredondo F."/>
            <person name="Hong C."/>
            <person name="Coffey M."/>
            <person name="Young S.K."/>
            <person name="Zeng Q."/>
            <person name="Gargeya S."/>
            <person name="Fitzgerald M."/>
            <person name="Abouelleil A."/>
            <person name="Alvarado L."/>
            <person name="Chapman S.B."/>
            <person name="Gainer-Dewar J."/>
            <person name="Goldberg J."/>
            <person name="Griggs A."/>
            <person name="Gujja S."/>
            <person name="Hansen M."/>
            <person name="Howarth C."/>
            <person name="Imamovic A."/>
            <person name="Ireland A."/>
            <person name="Larimer J."/>
            <person name="McCowan C."/>
            <person name="Murphy C."/>
            <person name="Pearson M."/>
            <person name="Poon T.W."/>
            <person name="Priest M."/>
            <person name="Roberts A."/>
            <person name="Saif S."/>
            <person name="Shea T."/>
            <person name="Sykes S."/>
            <person name="Wortman J."/>
            <person name="Nusbaum C."/>
            <person name="Birren B."/>
        </authorList>
    </citation>
    <scope>NUCLEOTIDE SEQUENCE [LARGE SCALE GENOMIC DNA]</scope>
    <source>
        <strain evidence="1 2">INRA-310</strain>
    </source>
</reference>
<sequence length="186" mass="20472">MGDADRAQFNGVKNVFGGGAEYTYGPSCLRNGLINSMGSFGNWQIFSTPVGFTSTNNPCETFNRDFKRDYSQKRKLKLAPAGSSKLAMSSQGRQHAYAASAGSSKLPGFPGTRESTALGSGASWKQRLCLVQATTTPMECFEGFKLSNMLANYKQEGFWFPEIYALEELGRVESLQMDTDNVKRIR</sequence>
<evidence type="ECO:0000313" key="2">
    <source>
        <dbReference type="Proteomes" id="UP000018817"/>
    </source>
</evidence>
<dbReference type="AlphaFoldDB" id="W2QBF4"/>
<proteinExistence type="predicted"/>
<name>W2QBF4_PHYN3</name>
<protein>
    <submittedName>
        <fullName evidence="1">Uncharacterized protein</fullName>
    </submittedName>
</protein>
<reference evidence="2" key="1">
    <citation type="submission" date="2011-12" db="EMBL/GenBank/DDBJ databases">
        <authorList>
            <consortium name="The Broad Institute Genome Sequencing Platform"/>
            <person name="Russ C."/>
            <person name="Tyler B."/>
            <person name="Panabieres F."/>
            <person name="Shan W."/>
            <person name="Tripathy S."/>
            <person name="Grunwald N."/>
            <person name="Machado M."/>
            <person name="Young S.K."/>
            <person name="Zeng Q."/>
            <person name="Gargeya S."/>
            <person name="Fitzgerald M."/>
            <person name="Haas B."/>
            <person name="Abouelleil A."/>
            <person name="Alvarado L."/>
            <person name="Arachchi H.M."/>
            <person name="Berlin A."/>
            <person name="Chapman S.B."/>
            <person name="Gearin G."/>
            <person name="Goldberg J."/>
            <person name="Griggs A."/>
            <person name="Gujja S."/>
            <person name="Hansen M."/>
            <person name="Heiman D."/>
            <person name="Howarth C."/>
            <person name="Larimer J."/>
            <person name="Lui A."/>
            <person name="MacDonald P.J.P."/>
            <person name="McCowen C."/>
            <person name="Montmayeur A."/>
            <person name="Murphy C."/>
            <person name="Neiman D."/>
            <person name="Pearson M."/>
            <person name="Priest M."/>
            <person name="Roberts A."/>
            <person name="Saif S."/>
            <person name="Shea T."/>
            <person name="Sisk P."/>
            <person name="Stolte C."/>
            <person name="Sykes S."/>
            <person name="Wortman J."/>
            <person name="Nusbaum C."/>
            <person name="Birren B."/>
        </authorList>
    </citation>
    <scope>NUCLEOTIDE SEQUENCE [LARGE SCALE GENOMIC DNA]</scope>
    <source>
        <strain evidence="2">INRA-310</strain>
    </source>
</reference>
<accession>W2QBF4</accession>
<evidence type="ECO:0000313" key="1">
    <source>
        <dbReference type="EMBL" id="ETN10482.1"/>
    </source>
</evidence>
<dbReference type="VEuPathDB" id="FungiDB:PPTG_22753"/>
<dbReference type="GeneID" id="20191352"/>
<gene>
    <name evidence="1" type="ORF">PPTG_22753</name>
</gene>
<dbReference type="Proteomes" id="UP000018817">
    <property type="component" value="Unassembled WGS sequence"/>
</dbReference>